<evidence type="ECO:0000313" key="1">
    <source>
        <dbReference type="EMBL" id="SDB58870.1"/>
    </source>
</evidence>
<keyword evidence="1" id="KW-0223">Dioxygenase</keyword>
<dbReference type="AlphaFoldDB" id="A0A1G6EN90"/>
<keyword evidence="2" id="KW-1185">Reference proteome</keyword>
<dbReference type="InterPro" id="IPR008775">
    <property type="entry name" value="Phytyl_CoA_dOase-like"/>
</dbReference>
<dbReference type="Gene3D" id="2.60.120.620">
    <property type="entry name" value="q2cbj1_9rhob like domain"/>
    <property type="match status" value="1"/>
</dbReference>
<dbReference type="Proteomes" id="UP000199071">
    <property type="component" value="Unassembled WGS sequence"/>
</dbReference>
<sequence>MAFAQSTNGAGEGLSETHWGARMKTGITASSASADPACDIVKIRTLELEGVVHLGPLLQLNDREAILADSRLWDLKASSYSDSQTYIHGVQWLEAMSVFAPLRSPRLMSFLQCLFADRLVCTGISFSRISTGYPGMALHCDGKPGRSQIFGPQASCPAAVRVLVYLDGTDAGRAPLKVVRGSHLSLHAEANPFLRYSSHEAEEDMLCLPGEAIIIHHRVFHRAGRHNGGPPRHLISYGFRPAWAGPLVAAPTPSAEALSLLPADIKPFFEDPNVGMDPEEAANYSADFRASGDGLSRIR</sequence>
<dbReference type="EMBL" id="FMXQ01000018">
    <property type="protein sequence ID" value="SDB58870.1"/>
    <property type="molecule type" value="Genomic_DNA"/>
</dbReference>
<reference evidence="1 2" key="1">
    <citation type="submission" date="2016-10" db="EMBL/GenBank/DDBJ databases">
        <authorList>
            <person name="de Groot N.N."/>
        </authorList>
    </citation>
    <scope>NUCLEOTIDE SEQUENCE [LARGE SCALE GENOMIC DNA]</scope>
    <source>
        <strain evidence="1 2">ATCC 35022</strain>
    </source>
</reference>
<keyword evidence="1" id="KW-0560">Oxidoreductase</keyword>
<dbReference type="STRING" id="665467.SAMN02982931_04744"/>
<accession>A0A1G6EN90</accession>
<protein>
    <submittedName>
        <fullName evidence="1">Phytanoyl-CoA dioxygenase (PhyH)</fullName>
    </submittedName>
</protein>
<name>A0A1G6EN90_9HYPH</name>
<dbReference type="Pfam" id="PF05721">
    <property type="entry name" value="PhyH"/>
    <property type="match status" value="1"/>
</dbReference>
<dbReference type="GO" id="GO:0016706">
    <property type="term" value="F:2-oxoglutarate-dependent dioxygenase activity"/>
    <property type="evidence" value="ECO:0007669"/>
    <property type="project" value="UniProtKB-ARBA"/>
</dbReference>
<dbReference type="SUPFAM" id="SSF51197">
    <property type="entry name" value="Clavaminate synthase-like"/>
    <property type="match status" value="1"/>
</dbReference>
<organism evidence="1 2">
    <name type="scientific">Bauldia litoralis</name>
    <dbReference type="NCBI Taxonomy" id="665467"/>
    <lineage>
        <taxon>Bacteria</taxon>
        <taxon>Pseudomonadati</taxon>
        <taxon>Pseudomonadota</taxon>
        <taxon>Alphaproteobacteria</taxon>
        <taxon>Hyphomicrobiales</taxon>
        <taxon>Kaistiaceae</taxon>
        <taxon>Bauldia</taxon>
    </lineage>
</organism>
<proteinExistence type="predicted"/>
<evidence type="ECO:0000313" key="2">
    <source>
        <dbReference type="Proteomes" id="UP000199071"/>
    </source>
</evidence>
<gene>
    <name evidence="1" type="ORF">SAMN02982931_04744</name>
</gene>